<evidence type="ECO:0000256" key="3">
    <source>
        <dbReference type="ARBA" id="ARBA00023125"/>
    </source>
</evidence>
<feature type="domain" description="Resolvase/invertase-type recombinase catalytic" evidence="7">
    <location>
        <begin position="12"/>
        <end position="145"/>
    </location>
</feature>
<dbReference type="SMART" id="SM00857">
    <property type="entry name" value="Resolvase"/>
    <property type="match status" value="1"/>
</dbReference>
<dbReference type="PANTHER" id="PTHR30461:SF26">
    <property type="entry name" value="RESOLVASE HOMOLOG YNEB"/>
    <property type="match status" value="1"/>
</dbReference>
<gene>
    <name evidence="8" type="ORF">HRR37_03565</name>
</gene>
<sequence length="198" mass="22153">MILRAGRDIMSKTFGYIRVSSKDQNEARQVEALKGLCDDLMIDKVSGKNADRPELQELLKVVRRGDVVVVKSVDRLARNTKDLLTILETLVDAGVTVRFIDNQMIFDDTPTSRFMITMLGAVGELERSFIRQRQSEGVAIAKAQGKFKGRQKDDQLRIEVVKLLDRGDLSADQIAKLAGCGRATVFRIKKELSNEVAK</sequence>
<dbReference type="Pfam" id="PF00239">
    <property type="entry name" value="Resolvase"/>
    <property type="match status" value="1"/>
</dbReference>
<keyword evidence="4" id="KW-0233">DNA recombination</keyword>
<organism evidence="8 9">
    <name type="scientific">Cronobacter sakazakii</name>
    <name type="common">Enterobacter sakazakii</name>
    <dbReference type="NCBI Taxonomy" id="28141"/>
    <lineage>
        <taxon>Bacteria</taxon>
        <taxon>Pseudomonadati</taxon>
        <taxon>Pseudomonadota</taxon>
        <taxon>Gammaproteobacteria</taxon>
        <taxon>Enterobacterales</taxon>
        <taxon>Enterobacteriaceae</taxon>
        <taxon>Cronobacter</taxon>
    </lineage>
</organism>
<dbReference type="GO" id="GO:0015074">
    <property type="term" value="P:DNA integration"/>
    <property type="evidence" value="ECO:0007669"/>
    <property type="project" value="UniProtKB-KW"/>
</dbReference>
<dbReference type="Pfam" id="PF02796">
    <property type="entry name" value="HTH_7"/>
    <property type="match status" value="1"/>
</dbReference>
<evidence type="ECO:0000256" key="2">
    <source>
        <dbReference type="ARBA" id="ARBA00022908"/>
    </source>
</evidence>
<keyword evidence="3" id="KW-0238">DNA-binding</keyword>
<proteinExistence type="inferred from homology"/>
<evidence type="ECO:0000259" key="7">
    <source>
        <dbReference type="PROSITE" id="PS51736"/>
    </source>
</evidence>
<accession>A0A853H6W5</accession>
<evidence type="ECO:0000256" key="4">
    <source>
        <dbReference type="ARBA" id="ARBA00023172"/>
    </source>
</evidence>
<dbReference type="InterPro" id="IPR036162">
    <property type="entry name" value="Resolvase-like_N_sf"/>
</dbReference>
<dbReference type="GO" id="GO:0000150">
    <property type="term" value="F:DNA strand exchange activity"/>
    <property type="evidence" value="ECO:0007669"/>
    <property type="project" value="InterPro"/>
</dbReference>
<dbReference type="InterPro" id="IPR006119">
    <property type="entry name" value="Resolv_N"/>
</dbReference>
<reference evidence="8 9" key="1">
    <citation type="submission" date="2020-05" db="EMBL/GenBank/DDBJ databases">
        <title>The draft genome of Cronobacter sakazakii strain 145005.</title>
        <authorList>
            <person name="Yang J."/>
            <person name="Liu L."/>
            <person name="Feng Y."/>
            <person name="Zong Z."/>
        </authorList>
    </citation>
    <scope>NUCLEOTIDE SEQUENCE [LARGE SCALE GENOMIC DNA]</scope>
    <source>
        <strain evidence="8 9">145005</strain>
    </source>
</reference>
<dbReference type="AlphaFoldDB" id="A0A853H6W5"/>
<protein>
    <submittedName>
        <fullName evidence="8">Recombinase family protein</fullName>
    </submittedName>
</protein>
<keyword evidence="2" id="KW-0229">DNA integration</keyword>
<dbReference type="PROSITE" id="PS00398">
    <property type="entry name" value="RECOMBINASES_2"/>
    <property type="match status" value="1"/>
</dbReference>
<comment type="similarity">
    <text evidence="1">Belongs to the site-specific recombinase resolvase family.</text>
</comment>
<evidence type="ECO:0000313" key="9">
    <source>
        <dbReference type="Proteomes" id="UP000548673"/>
    </source>
</evidence>
<dbReference type="InterPro" id="IPR050639">
    <property type="entry name" value="SSR_resolvase"/>
</dbReference>
<dbReference type="InterPro" id="IPR006118">
    <property type="entry name" value="Recombinase_CS"/>
</dbReference>
<evidence type="ECO:0000256" key="6">
    <source>
        <dbReference type="PROSITE-ProRule" id="PRU10137"/>
    </source>
</evidence>
<dbReference type="InterPro" id="IPR006120">
    <property type="entry name" value="Resolvase_HTH_dom"/>
</dbReference>
<dbReference type="CDD" id="cd03768">
    <property type="entry name" value="SR_ResInv"/>
    <property type="match status" value="1"/>
</dbReference>
<dbReference type="PANTHER" id="PTHR30461">
    <property type="entry name" value="DNA-INVERTASE FROM LAMBDOID PROPHAGE"/>
    <property type="match status" value="1"/>
</dbReference>
<dbReference type="EMBL" id="JABTXY010000012">
    <property type="protein sequence ID" value="NYV41489.1"/>
    <property type="molecule type" value="Genomic_DNA"/>
</dbReference>
<comment type="caution">
    <text evidence="8">The sequence shown here is derived from an EMBL/GenBank/DDBJ whole genome shotgun (WGS) entry which is preliminary data.</text>
</comment>
<dbReference type="Proteomes" id="UP000548673">
    <property type="component" value="Unassembled WGS sequence"/>
</dbReference>
<feature type="active site" description="O-(5'-phospho-DNA)-serine intermediate" evidence="5 6">
    <location>
        <position position="20"/>
    </location>
</feature>
<dbReference type="PROSITE" id="PS00397">
    <property type="entry name" value="RECOMBINASES_1"/>
    <property type="match status" value="1"/>
</dbReference>
<evidence type="ECO:0000256" key="1">
    <source>
        <dbReference type="ARBA" id="ARBA00009913"/>
    </source>
</evidence>
<dbReference type="GO" id="GO:0003677">
    <property type="term" value="F:DNA binding"/>
    <property type="evidence" value="ECO:0007669"/>
    <property type="project" value="UniProtKB-KW"/>
</dbReference>
<evidence type="ECO:0000256" key="5">
    <source>
        <dbReference type="PIRSR" id="PIRSR606118-50"/>
    </source>
</evidence>
<evidence type="ECO:0000313" key="8">
    <source>
        <dbReference type="EMBL" id="NYV41489.1"/>
    </source>
</evidence>
<dbReference type="Gene3D" id="3.40.50.1390">
    <property type="entry name" value="Resolvase, N-terminal catalytic domain"/>
    <property type="match status" value="1"/>
</dbReference>
<dbReference type="SUPFAM" id="SSF53041">
    <property type="entry name" value="Resolvase-like"/>
    <property type="match status" value="1"/>
</dbReference>
<dbReference type="PROSITE" id="PS51736">
    <property type="entry name" value="RECOMBINASES_3"/>
    <property type="match status" value="1"/>
</dbReference>
<name>A0A853H6W5_CROSK</name>